<dbReference type="GO" id="GO:0006355">
    <property type="term" value="P:regulation of DNA-templated transcription"/>
    <property type="evidence" value="ECO:0007669"/>
    <property type="project" value="InterPro"/>
</dbReference>
<dbReference type="SUPFAM" id="SSF46894">
    <property type="entry name" value="C-terminal effector domain of the bipartite response regulators"/>
    <property type="match status" value="1"/>
</dbReference>
<accession>A0A5S3PQL7</accession>
<feature type="transmembrane region" description="Helical" evidence="2">
    <location>
        <begin position="443"/>
        <end position="463"/>
    </location>
</feature>
<feature type="coiled-coil region" evidence="1">
    <location>
        <begin position="398"/>
        <end position="434"/>
    </location>
</feature>
<reference evidence="5 6" key="1">
    <citation type="submission" date="2019-05" db="EMBL/GenBank/DDBJ databases">
        <authorList>
            <person name="Zhang J.-Y."/>
            <person name="Feg X."/>
            <person name="Du Z.-J."/>
        </authorList>
    </citation>
    <scope>NUCLEOTIDE SEQUENCE [LARGE SCALE GENOMIC DNA]</scope>
    <source>
        <strain evidence="5 6">RZ26</strain>
    </source>
</reference>
<dbReference type="SMART" id="SM00028">
    <property type="entry name" value="TPR"/>
    <property type="match status" value="5"/>
</dbReference>
<dbReference type="AlphaFoldDB" id="A0A5S3PQL7"/>
<evidence type="ECO:0000256" key="1">
    <source>
        <dbReference type="SAM" id="Coils"/>
    </source>
</evidence>
<dbReference type="OrthoDB" id="1090267at2"/>
<evidence type="ECO:0000256" key="3">
    <source>
        <dbReference type="SAM" id="SignalP"/>
    </source>
</evidence>
<dbReference type="RefSeq" id="WP_138658823.1">
    <property type="nucleotide sequence ID" value="NZ_VATY01000003.1"/>
</dbReference>
<evidence type="ECO:0000256" key="2">
    <source>
        <dbReference type="SAM" id="Phobius"/>
    </source>
</evidence>
<comment type="caution">
    <text evidence="5">The sequence shown here is derived from an EMBL/GenBank/DDBJ whole genome shotgun (WGS) entry which is preliminary data.</text>
</comment>
<keyword evidence="2" id="KW-0812">Transmembrane</keyword>
<dbReference type="SUPFAM" id="SSF48452">
    <property type="entry name" value="TPR-like"/>
    <property type="match status" value="3"/>
</dbReference>
<dbReference type="SMART" id="SM00421">
    <property type="entry name" value="HTH_LUXR"/>
    <property type="match status" value="1"/>
</dbReference>
<keyword evidence="6" id="KW-1185">Reference proteome</keyword>
<dbReference type="PANTHER" id="PTHR10098">
    <property type="entry name" value="RAPSYN-RELATED"/>
    <property type="match status" value="1"/>
</dbReference>
<organism evidence="5 6">
    <name type="scientific">Maribacter algarum</name>
    <name type="common">ex Zhang et al. 2020</name>
    <dbReference type="NCBI Taxonomy" id="2578118"/>
    <lineage>
        <taxon>Bacteria</taxon>
        <taxon>Pseudomonadati</taxon>
        <taxon>Bacteroidota</taxon>
        <taxon>Flavobacteriia</taxon>
        <taxon>Flavobacteriales</taxon>
        <taxon>Flavobacteriaceae</taxon>
        <taxon>Maribacter</taxon>
    </lineage>
</organism>
<keyword evidence="3" id="KW-0732">Signal</keyword>
<dbReference type="InterPro" id="IPR011990">
    <property type="entry name" value="TPR-like_helical_dom_sf"/>
</dbReference>
<protein>
    <recommendedName>
        <fullName evidence="4">HTH luxR-type domain-containing protein</fullName>
    </recommendedName>
</protein>
<keyword evidence="2" id="KW-1133">Transmembrane helix</keyword>
<dbReference type="InterPro" id="IPR036388">
    <property type="entry name" value="WH-like_DNA-bd_sf"/>
</dbReference>
<evidence type="ECO:0000259" key="4">
    <source>
        <dbReference type="SMART" id="SM00421"/>
    </source>
</evidence>
<dbReference type="Gene3D" id="1.25.40.10">
    <property type="entry name" value="Tetratricopeptide repeat domain"/>
    <property type="match status" value="3"/>
</dbReference>
<evidence type="ECO:0000313" key="5">
    <source>
        <dbReference type="EMBL" id="TMM55955.1"/>
    </source>
</evidence>
<dbReference type="InterPro" id="IPR019734">
    <property type="entry name" value="TPR_rpt"/>
</dbReference>
<sequence length="620" mass="72349">MKTKTFFSLVSLFLCFSFSSFGQNSKKVDSLITIYRELPDDTLKVKFMNGVFRYYSSNLSPEFKEYAKQQYELAKKLNFKKGIGQGLFNYGNYFYHREESDSAKFYYSRALKVFKDMDYAKGVDFARSLLARTARYYDDYDTALDVVSDNIDYFKKVKDTKNIASSYYDEASLHFKHSNYKLALEKNLKALRLFEQIKDTSYHAPLYFNLSNIELYSDNYEKALEYKLKNLRYLNKKNKRPFASSYNGLGNIYLKLKDYKKADSLYNIGYTLATEIKWTYLQKLILGNHCESYLDRNDYVNALKKAETYIEIEKNNPNDIESSRGLQLMGSVLANLNRLEEAKTYLDKALPLAKKENYRPRTISIYETLTNVNAKLNHYKEAYEDHVILTTMQDSIYNEKKSEQIEKMRATFDTEKKEQQIAQQETEISLLEEKEKTSRLQKIALGSGLGLSALALGFGFYGFRQKTKRNKLEKEKVEAELEFKKKELTTHALQLAKKNETLENLKQKANELKSSEVHNGYQQLITAINFDLQDDNNWENFSRYFEEVHKDFNSNVAKKYSDITPNELRLMALLKMNLSSKEIANILNISSNGIKKARQRLRKKMHLSTTESLESAVLSI</sequence>
<name>A0A5S3PQL7_9FLAO</name>
<proteinExistence type="predicted"/>
<keyword evidence="1" id="KW-0175">Coiled coil</keyword>
<feature type="signal peptide" evidence="3">
    <location>
        <begin position="1"/>
        <end position="22"/>
    </location>
</feature>
<dbReference type="Pfam" id="PF13181">
    <property type="entry name" value="TPR_8"/>
    <property type="match status" value="2"/>
</dbReference>
<gene>
    <name evidence="5" type="ORF">FEE95_15035</name>
</gene>
<evidence type="ECO:0000313" key="6">
    <source>
        <dbReference type="Proteomes" id="UP000310314"/>
    </source>
</evidence>
<dbReference type="InterPro" id="IPR000792">
    <property type="entry name" value="Tscrpt_reg_LuxR_C"/>
</dbReference>
<dbReference type="EMBL" id="VATY01000003">
    <property type="protein sequence ID" value="TMM55955.1"/>
    <property type="molecule type" value="Genomic_DNA"/>
</dbReference>
<feature type="domain" description="HTH luxR-type" evidence="4">
    <location>
        <begin position="560"/>
        <end position="617"/>
    </location>
</feature>
<dbReference type="Proteomes" id="UP000310314">
    <property type="component" value="Unassembled WGS sequence"/>
</dbReference>
<dbReference type="GO" id="GO:0003677">
    <property type="term" value="F:DNA binding"/>
    <property type="evidence" value="ECO:0007669"/>
    <property type="project" value="InterPro"/>
</dbReference>
<feature type="chain" id="PRO_5024410817" description="HTH luxR-type domain-containing protein" evidence="3">
    <location>
        <begin position="23"/>
        <end position="620"/>
    </location>
</feature>
<dbReference type="Gene3D" id="1.10.10.10">
    <property type="entry name" value="Winged helix-like DNA-binding domain superfamily/Winged helix DNA-binding domain"/>
    <property type="match status" value="1"/>
</dbReference>
<keyword evidence="2" id="KW-0472">Membrane</keyword>
<dbReference type="InterPro" id="IPR016032">
    <property type="entry name" value="Sig_transdc_resp-reg_C-effctor"/>
</dbReference>
<feature type="coiled-coil region" evidence="1">
    <location>
        <begin position="467"/>
        <end position="515"/>
    </location>
</feature>